<dbReference type="Proteomes" id="UP001153714">
    <property type="component" value="Chromosome 6"/>
</dbReference>
<dbReference type="EMBL" id="OU893337">
    <property type="protein sequence ID" value="CAG9793977.1"/>
    <property type="molecule type" value="Genomic_DNA"/>
</dbReference>
<evidence type="ECO:0000256" key="7">
    <source>
        <dbReference type="RuleBase" id="RU363053"/>
    </source>
</evidence>
<dbReference type="InterPro" id="IPR007248">
    <property type="entry name" value="Mpv17_PMP22"/>
</dbReference>
<evidence type="ECO:0000256" key="1">
    <source>
        <dbReference type="ARBA" id="ARBA00004141"/>
    </source>
</evidence>
<keyword evidence="3 7" id="KW-0812">Transmembrane</keyword>
<evidence type="ECO:0000256" key="5">
    <source>
        <dbReference type="ARBA" id="ARBA00023136"/>
    </source>
</evidence>
<accession>A0A9N9RAY4</accession>
<dbReference type="GO" id="GO:0016020">
    <property type="term" value="C:membrane"/>
    <property type="evidence" value="ECO:0007669"/>
    <property type="project" value="UniProtKB-SubCell"/>
</dbReference>
<dbReference type="PANTHER" id="PTHR11266">
    <property type="entry name" value="PEROXISOMAL MEMBRANE PROTEIN 2, PXMP2 MPV17"/>
    <property type="match status" value="1"/>
</dbReference>
<dbReference type="GO" id="GO:0005739">
    <property type="term" value="C:mitochondrion"/>
    <property type="evidence" value="ECO:0007669"/>
    <property type="project" value="TreeGrafter"/>
</dbReference>
<comment type="similarity">
    <text evidence="2 7">Belongs to the peroxisomal membrane protein PXMP2/4 family.</text>
</comment>
<dbReference type="PANTHER" id="PTHR11266:SF17">
    <property type="entry name" value="PROTEIN MPV17"/>
    <property type="match status" value="1"/>
</dbReference>
<gene>
    <name evidence="8" type="ORF">DIATSA_LOCUS11386</name>
</gene>
<feature type="transmembrane region" description="Helical" evidence="7">
    <location>
        <begin position="54"/>
        <end position="74"/>
    </location>
</feature>
<name>A0A9N9RAY4_9NEOP</name>
<reference evidence="8" key="2">
    <citation type="submission" date="2022-10" db="EMBL/GenBank/DDBJ databases">
        <authorList>
            <consortium name="ENA_rothamsted_submissions"/>
            <consortium name="culmorum"/>
            <person name="King R."/>
        </authorList>
    </citation>
    <scope>NUCLEOTIDE SEQUENCE</scope>
</reference>
<dbReference type="OrthoDB" id="430207at2759"/>
<evidence type="ECO:0000256" key="2">
    <source>
        <dbReference type="ARBA" id="ARBA00006824"/>
    </source>
</evidence>
<sequence length="114" mass="12873">MAAGVARWWREMLRRRPVLTNTVVYGTFYTGAELSQQTFNKIYSPEKPDVDLAAAARIVVAGCTIYPTSLYFWYRYLDKKFVGTAIKTVATKVAADQLIATPILLAGFYTCKFM</sequence>
<evidence type="ECO:0000256" key="4">
    <source>
        <dbReference type="ARBA" id="ARBA00022989"/>
    </source>
</evidence>
<evidence type="ECO:0000256" key="6">
    <source>
        <dbReference type="ARBA" id="ARBA00049743"/>
    </source>
</evidence>
<reference evidence="8" key="1">
    <citation type="submission" date="2021-12" db="EMBL/GenBank/DDBJ databases">
        <authorList>
            <person name="King R."/>
        </authorList>
    </citation>
    <scope>NUCLEOTIDE SEQUENCE</scope>
</reference>
<organism evidence="8 9">
    <name type="scientific">Diatraea saccharalis</name>
    <name type="common">sugarcane borer</name>
    <dbReference type="NCBI Taxonomy" id="40085"/>
    <lineage>
        <taxon>Eukaryota</taxon>
        <taxon>Metazoa</taxon>
        <taxon>Ecdysozoa</taxon>
        <taxon>Arthropoda</taxon>
        <taxon>Hexapoda</taxon>
        <taxon>Insecta</taxon>
        <taxon>Pterygota</taxon>
        <taxon>Neoptera</taxon>
        <taxon>Endopterygota</taxon>
        <taxon>Lepidoptera</taxon>
        <taxon>Glossata</taxon>
        <taxon>Ditrysia</taxon>
        <taxon>Pyraloidea</taxon>
        <taxon>Crambidae</taxon>
        <taxon>Crambinae</taxon>
        <taxon>Diatraea</taxon>
    </lineage>
</organism>
<evidence type="ECO:0000313" key="8">
    <source>
        <dbReference type="EMBL" id="CAG9793977.1"/>
    </source>
</evidence>
<comment type="caution">
    <text evidence="7">Lacks conserved residue(s) required for the propagation of feature annotation.</text>
</comment>
<keyword evidence="9" id="KW-1185">Reference proteome</keyword>
<keyword evidence="5 7" id="KW-0472">Membrane</keyword>
<evidence type="ECO:0000256" key="3">
    <source>
        <dbReference type="ARBA" id="ARBA00022692"/>
    </source>
</evidence>
<keyword evidence="4 7" id="KW-1133">Transmembrane helix</keyword>
<protein>
    <recommendedName>
        <fullName evidence="6">Mitochondrial inner membrane protein Mpv17</fullName>
    </recommendedName>
</protein>
<evidence type="ECO:0000313" key="9">
    <source>
        <dbReference type="Proteomes" id="UP001153714"/>
    </source>
</evidence>
<dbReference type="AlphaFoldDB" id="A0A9N9RAY4"/>
<comment type="subcellular location">
    <subcellularLocation>
        <location evidence="1">Membrane</location>
        <topology evidence="1">Multi-pass membrane protein</topology>
    </subcellularLocation>
</comment>
<proteinExistence type="inferred from homology"/>